<organism evidence="3 4">
    <name type="scientific">Actinobacillus suis H91-0380</name>
    <dbReference type="NCBI Taxonomy" id="696748"/>
    <lineage>
        <taxon>Bacteria</taxon>
        <taxon>Pseudomonadati</taxon>
        <taxon>Pseudomonadota</taxon>
        <taxon>Gammaproteobacteria</taxon>
        <taxon>Pasteurellales</taxon>
        <taxon>Pasteurellaceae</taxon>
        <taxon>Actinobacillus</taxon>
    </lineage>
</organism>
<protein>
    <submittedName>
        <fullName evidence="3">Fe3+-hydroxamate ABC transporter,periplasmic protein</fullName>
    </submittedName>
</protein>
<evidence type="ECO:0000259" key="2">
    <source>
        <dbReference type="PROSITE" id="PS50983"/>
    </source>
</evidence>
<dbReference type="EMBL" id="CP003875">
    <property type="protein sequence ID" value="AFU19813.1"/>
    <property type="molecule type" value="Genomic_DNA"/>
</dbReference>
<dbReference type="PANTHER" id="PTHR30535:SF34">
    <property type="entry name" value="MOLYBDATE-BINDING PROTEIN MOLA"/>
    <property type="match status" value="1"/>
</dbReference>
<dbReference type="HOGENOM" id="CLU_038034_5_1_6"/>
<name>K0G6K9_ACTSU</name>
<dbReference type="Pfam" id="PF01497">
    <property type="entry name" value="Peripla_BP_2"/>
    <property type="match status" value="1"/>
</dbReference>
<evidence type="ECO:0000256" key="1">
    <source>
        <dbReference type="SAM" id="SignalP"/>
    </source>
</evidence>
<keyword evidence="1" id="KW-0732">Signal</keyword>
<dbReference type="InterPro" id="IPR050902">
    <property type="entry name" value="ABC_Transporter_SBP"/>
</dbReference>
<dbReference type="PROSITE" id="PS50983">
    <property type="entry name" value="FE_B12_PBP"/>
    <property type="match status" value="1"/>
</dbReference>
<accession>K0G6K9</accession>
<dbReference type="Proteomes" id="UP000006303">
    <property type="component" value="Chromosome"/>
</dbReference>
<sequence>MKKQYFKHLIASTLLFAGVSVQAEVKVLQDVLERQVKVDVPAKRIVLGFYYPDYIAATGSENFKNVVGISREFWEKFNPGSWALFSKALPNLAEMADIGNINTGTFSLEKTLALKPDVLVLADWQYQTIAADIPRIEQAGIPIVVVDFNAQTVEKHTKSIQLFGQLAGTETRANQIASEYEQGIKEIQKRVAASGQKPPKIYVEFGNKGPAEYSFTFGKNMWGAIANTVGGDNIAAPFIENWGPINPEQFLASNPEVVIISGTEMGTDKNAEIMAMGINISEADAQKRLAGFTQRAGWSNVPAVKKGNVYGIYHTASRSITDLASAQFMAKTLYPEQFKDIDPEKTYLDFHRQYLPVVPQGTFFIKLNNHSI</sequence>
<feature type="chain" id="PRO_5003834152" evidence="1">
    <location>
        <begin position="24"/>
        <end position="372"/>
    </location>
</feature>
<dbReference type="Gene3D" id="3.40.50.1980">
    <property type="entry name" value="Nitrogenase molybdenum iron protein domain"/>
    <property type="match status" value="2"/>
</dbReference>
<evidence type="ECO:0000313" key="3">
    <source>
        <dbReference type="EMBL" id="AFU19813.1"/>
    </source>
</evidence>
<gene>
    <name evidence="3" type="ORF">ASU2_08395</name>
</gene>
<feature type="domain" description="Fe/B12 periplasmic-binding" evidence="2">
    <location>
        <begin position="43"/>
        <end position="341"/>
    </location>
</feature>
<reference evidence="3 4" key="1">
    <citation type="journal article" date="2012" name="J. Bacteriol.">
        <title>Complete Genome Sequence of Actinobacillus suis H91-0380, a Virulent Serotype O2 Strain.</title>
        <authorList>
            <person name="Macinnes J.I."/>
            <person name="Mackinnon J."/>
            <person name="Bujold A.R."/>
            <person name="Ziebell K."/>
            <person name="Kropinski A.M."/>
            <person name="Nash J.H."/>
        </authorList>
    </citation>
    <scope>NUCLEOTIDE SEQUENCE [LARGE SCALE GENOMIC DNA]</scope>
    <source>
        <strain evidence="3 4">H91-0380</strain>
    </source>
</reference>
<dbReference type="eggNOG" id="COG0614">
    <property type="taxonomic scope" value="Bacteria"/>
</dbReference>
<feature type="signal peptide" evidence="1">
    <location>
        <begin position="1"/>
        <end position="23"/>
    </location>
</feature>
<dbReference type="PATRIC" id="fig|696748.4.peg.1701"/>
<dbReference type="InterPro" id="IPR002491">
    <property type="entry name" value="ABC_transptr_periplasmic_BD"/>
</dbReference>
<dbReference type="PANTHER" id="PTHR30535">
    <property type="entry name" value="VITAMIN B12-BINDING PROTEIN"/>
    <property type="match status" value="1"/>
</dbReference>
<dbReference type="AlphaFoldDB" id="K0G6K9"/>
<dbReference type="KEGG" id="asi:ASU2_08395"/>
<proteinExistence type="predicted"/>
<dbReference type="RefSeq" id="WP_014992351.1">
    <property type="nucleotide sequence ID" value="NC_018690.1"/>
</dbReference>
<dbReference type="SUPFAM" id="SSF53807">
    <property type="entry name" value="Helical backbone' metal receptor"/>
    <property type="match status" value="1"/>
</dbReference>
<evidence type="ECO:0000313" key="4">
    <source>
        <dbReference type="Proteomes" id="UP000006303"/>
    </source>
</evidence>
<dbReference type="OrthoDB" id="9775594at2"/>